<proteinExistence type="predicted"/>
<comment type="caution">
    <text evidence="1">The sequence shown here is derived from an EMBL/GenBank/DDBJ whole genome shotgun (WGS) entry which is preliminary data.</text>
</comment>
<protein>
    <recommendedName>
        <fullName evidence="3">Pentapeptide repeat-containing protein</fullName>
    </recommendedName>
</protein>
<name>A0A085ZUS6_FLAHY</name>
<dbReference type="EMBL" id="JPRM01000053">
    <property type="protein sequence ID" value="KFF08190.1"/>
    <property type="molecule type" value="Genomic_DNA"/>
</dbReference>
<organism evidence="1 2">
    <name type="scientific">Flavobacterium hydatis</name>
    <name type="common">Cytophaga aquatilis</name>
    <dbReference type="NCBI Taxonomy" id="991"/>
    <lineage>
        <taxon>Bacteria</taxon>
        <taxon>Pseudomonadati</taxon>
        <taxon>Bacteroidota</taxon>
        <taxon>Flavobacteriia</taxon>
        <taxon>Flavobacteriales</taxon>
        <taxon>Flavobacteriaceae</taxon>
        <taxon>Flavobacterium</taxon>
    </lineage>
</organism>
<accession>A0A085ZUS6</accession>
<reference evidence="1 2" key="1">
    <citation type="submission" date="2014-07" db="EMBL/GenBank/DDBJ databases">
        <title>Genome of Flavobacterium hydatis DSM 2063.</title>
        <authorList>
            <person name="Pipes S.E."/>
            <person name="Stropko S.J."/>
            <person name="Newman J.D."/>
        </authorList>
    </citation>
    <scope>NUCLEOTIDE SEQUENCE [LARGE SCALE GENOMIC DNA]</scope>
    <source>
        <strain evidence="1 2">DSM 2063</strain>
    </source>
</reference>
<evidence type="ECO:0000313" key="1">
    <source>
        <dbReference type="EMBL" id="KFF08190.1"/>
    </source>
</evidence>
<dbReference type="Proteomes" id="UP000028712">
    <property type="component" value="Unassembled WGS sequence"/>
</dbReference>
<dbReference type="SUPFAM" id="SSF141571">
    <property type="entry name" value="Pentapeptide repeat-like"/>
    <property type="match status" value="1"/>
</dbReference>
<gene>
    <name evidence="1" type="ORF">IW20_23770</name>
</gene>
<dbReference type="AlphaFoldDB" id="A0A085ZUS6"/>
<evidence type="ECO:0008006" key="3">
    <source>
        <dbReference type="Google" id="ProtNLM"/>
    </source>
</evidence>
<dbReference type="RefSeq" id="WP_035628193.1">
    <property type="nucleotide sequence ID" value="NZ_JBEWQG010000026.1"/>
</dbReference>
<evidence type="ECO:0000313" key="2">
    <source>
        <dbReference type="Proteomes" id="UP000028712"/>
    </source>
</evidence>
<sequence length="572" mass="67451">MTNSHIVINPLFLQTNNLTGTIQIKIKDIHDKEIKIFVEDINNSELSIDIKECSFYGCYVSNSIFNSFDFLDVEISSHTEYKFKPYNLYFDNSKLQSIRATDCRFYKGFLIRSNSEITSTRISDSIIENSLSIVNSKGETLEVESSKLEYLNIDRLDYPKAGSITEIDNINLFRSNIKLGLKIWESKFKTISFYKMTVDGVGNLSEHLKNIFISAPKDYKDIEKIKIEESNFERDVIIDVDNIEMLDVYNNSFNNFKVVFWSIKEFTFETNIVAKSFLLGYQNYHKHIHKFNLSNNTFENDFYVSEIVFHNEFFITSSSFNKYPSFVESCYFKQNCKSDFEFSNFSNLIFQNINFEHISFKNFDVTNAIFRNCEWKMEEYFFYKKYLIQDDSDNLLIEIEDLIKIKKVYSNLKSNFQDKNDFINSSRFYISEQDIKRKITLKNKSYFEWLILVIHKGLSVYGESLTKIICVLVLSLIIFSNIYLFEGFKSGNTTINHTLEFDISNLWKTIKDFMKAFILSIKNVVPFTLNNKFFINTDENFTVTQTFELIQKIFNFIVLASFTEAFVKYLKK</sequence>